<evidence type="ECO:0000256" key="2">
    <source>
        <dbReference type="ARBA" id="ARBA00006370"/>
    </source>
</evidence>
<keyword evidence="6 8" id="KW-0732">Signal</keyword>
<accession>A0A1B2JEK3</accession>
<reference evidence="10 11" key="1">
    <citation type="submission" date="2016-02" db="EMBL/GenBank/DDBJ databases">
        <title>Comparative genomic and transcriptomic foundation for Pichia pastoris.</title>
        <authorList>
            <person name="Love K.R."/>
            <person name="Shah K.A."/>
            <person name="Whittaker C.A."/>
            <person name="Wu J."/>
            <person name="Bartlett M.C."/>
            <person name="Ma D."/>
            <person name="Leeson R.L."/>
            <person name="Priest M."/>
            <person name="Young S.K."/>
            <person name="Love J.C."/>
        </authorList>
    </citation>
    <scope>NUCLEOTIDE SEQUENCE [LARGE SCALE GENOMIC DNA]</scope>
    <source>
        <strain evidence="10 11">ATCC 28485</strain>
    </source>
</reference>
<feature type="signal peptide" evidence="8">
    <location>
        <begin position="1"/>
        <end position="19"/>
    </location>
</feature>
<feature type="chain" id="PRO_5008539435" description="Phosphatidylglycerol/phosphatidylinositol transfer protein" evidence="8">
    <location>
        <begin position="20"/>
        <end position="175"/>
    </location>
</feature>
<dbReference type="PANTHER" id="PTHR11306">
    <property type="entry name" value="NIEMANN PICK TYPE C2 PROTEIN NPC2-RELATED"/>
    <property type="match status" value="1"/>
</dbReference>
<evidence type="ECO:0000256" key="5">
    <source>
        <dbReference type="ARBA" id="ARBA00022448"/>
    </source>
</evidence>
<gene>
    <name evidence="10" type="primary">NPC2</name>
    <name evidence="10" type="ORF">ATY40_BA7504309</name>
</gene>
<dbReference type="GO" id="GO:0032934">
    <property type="term" value="F:sterol binding"/>
    <property type="evidence" value="ECO:0007669"/>
    <property type="project" value="InterPro"/>
</dbReference>
<evidence type="ECO:0000256" key="3">
    <source>
        <dbReference type="ARBA" id="ARBA00011245"/>
    </source>
</evidence>
<dbReference type="Gene3D" id="2.60.40.770">
    <property type="match status" value="1"/>
</dbReference>
<comment type="subunit">
    <text evidence="3">Monomer.</text>
</comment>
<keyword evidence="11" id="KW-1185">Reference proteome</keyword>
<dbReference type="FunFam" id="2.60.40.770:FF:000004">
    <property type="entry name" value="Phosphatidylglycerol/phosphatidylinositol transfer protein"/>
    <property type="match status" value="1"/>
</dbReference>
<feature type="domain" description="MD-2-related lipid-recognition" evidence="9">
    <location>
        <begin position="44"/>
        <end position="165"/>
    </location>
</feature>
<comment type="function">
    <text evidence="1">Catalyzes the intermembrane transfer of phosphatidylglycerol and phosphatidylinositol.</text>
</comment>
<evidence type="ECO:0000256" key="8">
    <source>
        <dbReference type="SAM" id="SignalP"/>
    </source>
</evidence>
<protein>
    <recommendedName>
        <fullName evidence="4">Phosphatidylglycerol/phosphatidylinositol transfer protein</fullName>
    </recommendedName>
</protein>
<dbReference type="PANTHER" id="PTHR11306:SF0">
    <property type="entry name" value="PHOSPHATIDYLGLYCEROL_PHOSPHATIDYLINOSITOL TRANSFER PROTEIN"/>
    <property type="match status" value="1"/>
</dbReference>
<keyword evidence="5" id="KW-0813">Transport</keyword>
<organism evidence="10 11">
    <name type="scientific">Komagataella pastoris</name>
    <name type="common">Yeast</name>
    <name type="synonym">Pichia pastoris</name>
    <dbReference type="NCBI Taxonomy" id="4922"/>
    <lineage>
        <taxon>Eukaryota</taxon>
        <taxon>Fungi</taxon>
        <taxon>Dikarya</taxon>
        <taxon>Ascomycota</taxon>
        <taxon>Saccharomycotina</taxon>
        <taxon>Pichiomycetes</taxon>
        <taxon>Pichiales</taxon>
        <taxon>Pichiaceae</taxon>
        <taxon>Komagataella</taxon>
    </lineage>
</organism>
<evidence type="ECO:0000256" key="4">
    <source>
        <dbReference type="ARBA" id="ARBA00016056"/>
    </source>
</evidence>
<dbReference type="CDD" id="cd00917">
    <property type="entry name" value="PG-PI_TP"/>
    <property type="match status" value="1"/>
</dbReference>
<dbReference type="Proteomes" id="UP000094565">
    <property type="component" value="Chromosome 3"/>
</dbReference>
<dbReference type="InterPro" id="IPR039670">
    <property type="entry name" value="NPC2-like"/>
</dbReference>
<proteinExistence type="inferred from homology"/>
<evidence type="ECO:0000313" key="11">
    <source>
        <dbReference type="Proteomes" id="UP000094565"/>
    </source>
</evidence>
<dbReference type="InterPro" id="IPR033917">
    <property type="entry name" value="ML_PG-PI_TP"/>
</dbReference>
<dbReference type="SMART" id="SM00737">
    <property type="entry name" value="ML"/>
    <property type="match status" value="1"/>
</dbReference>
<evidence type="ECO:0000313" key="10">
    <source>
        <dbReference type="EMBL" id="ANZ76494.1"/>
    </source>
</evidence>
<comment type="similarity">
    <text evidence="2">Belongs to the NPC2 family.</text>
</comment>
<dbReference type="AlphaFoldDB" id="A0A1B2JEK3"/>
<dbReference type="Pfam" id="PF02221">
    <property type="entry name" value="E1_DerP2_DerF2"/>
    <property type="match status" value="1"/>
</dbReference>
<dbReference type="InterPro" id="IPR014756">
    <property type="entry name" value="Ig_E-set"/>
</dbReference>
<evidence type="ECO:0000259" key="9">
    <source>
        <dbReference type="SMART" id="SM00737"/>
    </source>
</evidence>
<dbReference type="EMBL" id="CP014586">
    <property type="protein sequence ID" value="ANZ76494.1"/>
    <property type="molecule type" value="Genomic_DNA"/>
</dbReference>
<evidence type="ECO:0000256" key="1">
    <source>
        <dbReference type="ARBA" id="ARBA00002053"/>
    </source>
</evidence>
<evidence type="ECO:0000256" key="6">
    <source>
        <dbReference type="ARBA" id="ARBA00022729"/>
    </source>
</evidence>
<sequence>MLALVRISTLLLLVLTASASLIPFQGKLNLPGSDLKPVPGDSPIANCDVSQKQLLILKEVDLSPNPPQRGVNLTITAIGDLDAAVTEGAYVEVDVTYGYIKLIHQTFDICSEIENVDLECPLDKGHYELTKEVEIPQQVPPGKYTVFARAFTADDKFITCLTGSVEFGPENFSFF</sequence>
<name>A0A1B2JEK3_PICPA</name>
<dbReference type="OrthoDB" id="6409159at2759"/>
<dbReference type="InterPro" id="IPR003172">
    <property type="entry name" value="ML_dom"/>
</dbReference>
<evidence type="ECO:0000256" key="7">
    <source>
        <dbReference type="ARBA" id="ARBA00023055"/>
    </source>
</evidence>
<keyword evidence="7" id="KW-0445">Lipid transport</keyword>
<dbReference type="SUPFAM" id="SSF81296">
    <property type="entry name" value="E set domains"/>
    <property type="match status" value="1"/>
</dbReference>
<dbReference type="GO" id="GO:0032366">
    <property type="term" value="P:intracellular sterol transport"/>
    <property type="evidence" value="ECO:0007669"/>
    <property type="project" value="InterPro"/>
</dbReference>